<organism evidence="2 3">
    <name type="scientific">Candidatus Magnetobacterium bavaricum</name>
    <dbReference type="NCBI Taxonomy" id="29290"/>
    <lineage>
        <taxon>Bacteria</taxon>
        <taxon>Pseudomonadati</taxon>
        <taxon>Nitrospirota</taxon>
        <taxon>Thermodesulfovibrionia</taxon>
        <taxon>Thermodesulfovibrionales</taxon>
        <taxon>Candidatus Magnetobacteriaceae</taxon>
        <taxon>Candidatus Magnetobacterium</taxon>
    </lineage>
</organism>
<dbReference type="Proteomes" id="UP000033423">
    <property type="component" value="Unassembled WGS sequence"/>
</dbReference>
<gene>
    <name evidence="2" type="ORF">MBAV_002989</name>
</gene>
<feature type="transmembrane region" description="Helical" evidence="1">
    <location>
        <begin position="31"/>
        <end position="50"/>
    </location>
</feature>
<feature type="non-terminal residue" evidence="2">
    <location>
        <position position="51"/>
    </location>
</feature>
<sequence length="51" mass="5441">MSLLVLLSLPLLAAIVLLVVREGRLAAGLNVAASVVTFMAGMWLAWDVYVI</sequence>
<reference evidence="2 3" key="1">
    <citation type="submission" date="2015-02" db="EMBL/GenBank/DDBJ databases">
        <title>Single-cell genomics of uncultivated deep-branching MTB reveals a conserved set of magnetosome genes.</title>
        <authorList>
            <person name="Kolinko S."/>
            <person name="Richter M."/>
            <person name="Glockner F.O."/>
            <person name="Brachmann A."/>
            <person name="Schuler D."/>
        </authorList>
    </citation>
    <scope>NUCLEOTIDE SEQUENCE [LARGE SCALE GENOMIC DNA]</scope>
    <source>
        <strain evidence="2">TM-1</strain>
    </source>
</reference>
<evidence type="ECO:0000256" key="1">
    <source>
        <dbReference type="SAM" id="Phobius"/>
    </source>
</evidence>
<comment type="caution">
    <text evidence="2">The sequence shown here is derived from an EMBL/GenBank/DDBJ whole genome shotgun (WGS) entry which is preliminary data.</text>
</comment>
<accession>A0A0F3GVZ1</accession>
<name>A0A0F3GVZ1_9BACT</name>
<keyword evidence="3" id="KW-1185">Reference proteome</keyword>
<evidence type="ECO:0000313" key="2">
    <source>
        <dbReference type="EMBL" id="KJU84818.1"/>
    </source>
</evidence>
<protein>
    <submittedName>
        <fullName evidence="2">Membrane protein</fullName>
    </submittedName>
</protein>
<keyword evidence="1" id="KW-0812">Transmembrane</keyword>
<evidence type="ECO:0000313" key="3">
    <source>
        <dbReference type="Proteomes" id="UP000033423"/>
    </source>
</evidence>
<keyword evidence="1" id="KW-0472">Membrane</keyword>
<keyword evidence="1" id="KW-1133">Transmembrane helix</keyword>
<dbReference type="EMBL" id="LACI01001277">
    <property type="protein sequence ID" value="KJU84818.1"/>
    <property type="molecule type" value="Genomic_DNA"/>
</dbReference>
<dbReference type="AlphaFoldDB" id="A0A0F3GVZ1"/>
<proteinExistence type="predicted"/>